<dbReference type="AlphaFoldDB" id="A0A0X8JQP2"/>
<feature type="modified residue" description="4-aspartylphosphate" evidence="2">
    <location>
        <position position="64"/>
    </location>
</feature>
<organism evidence="4 5">
    <name type="scientific">Desulfomicrobium orale DSM 12838</name>
    <dbReference type="NCBI Taxonomy" id="888061"/>
    <lineage>
        <taxon>Bacteria</taxon>
        <taxon>Pseudomonadati</taxon>
        <taxon>Thermodesulfobacteriota</taxon>
        <taxon>Desulfovibrionia</taxon>
        <taxon>Desulfovibrionales</taxon>
        <taxon>Desulfomicrobiaceae</taxon>
        <taxon>Desulfomicrobium</taxon>
    </lineage>
</organism>
<dbReference type="Proteomes" id="UP000063964">
    <property type="component" value="Chromosome"/>
</dbReference>
<dbReference type="InterPro" id="IPR050595">
    <property type="entry name" value="Bact_response_regulator"/>
</dbReference>
<keyword evidence="1 2" id="KW-0597">Phosphoprotein</keyword>
<dbReference type="Pfam" id="PF00072">
    <property type="entry name" value="Response_reg"/>
    <property type="match status" value="1"/>
</dbReference>
<evidence type="ECO:0000259" key="3">
    <source>
        <dbReference type="PROSITE" id="PS50110"/>
    </source>
</evidence>
<dbReference type="SUPFAM" id="SSF52172">
    <property type="entry name" value="CheY-like"/>
    <property type="match status" value="1"/>
</dbReference>
<dbReference type="InterPro" id="IPR011006">
    <property type="entry name" value="CheY-like_superfamily"/>
</dbReference>
<evidence type="ECO:0000256" key="1">
    <source>
        <dbReference type="ARBA" id="ARBA00022553"/>
    </source>
</evidence>
<keyword evidence="5" id="KW-1185">Reference proteome</keyword>
<evidence type="ECO:0000256" key="2">
    <source>
        <dbReference type="PROSITE-ProRule" id="PRU00169"/>
    </source>
</evidence>
<sequence length="135" mass="14738">MTGKNSAHAVCAGPSVLVVDDEVDFMETLVKRLERRGFRVSGVDGAAAALELLHSNRYDVVVLDVMMPGMNGIELLHEIKTRWENTQVILLSGHGGEDMDMRGIAYGAYAYLVKPVSLNVLVETACKAFEESGIR</sequence>
<dbReference type="RefSeq" id="WP_066606100.1">
    <property type="nucleotide sequence ID" value="NZ_CP014230.1"/>
</dbReference>
<gene>
    <name evidence="4" type="ORF">AXF15_08640</name>
</gene>
<reference evidence="5" key="1">
    <citation type="submission" date="2016-02" db="EMBL/GenBank/DDBJ databases">
        <authorList>
            <person name="Holder M.E."/>
            <person name="Ajami N.J."/>
            <person name="Petrosino J.F."/>
        </authorList>
    </citation>
    <scope>NUCLEOTIDE SEQUENCE [LARGE SCALE GENOMIC DNA]</scope>
    <source>
        <strain evidence="5">DSM 12838</strain>
    </source>
</reference>
<dbReference type="KEGG" id="doa:AXF15_08640"/>
<evidence type="ECO:0000313" key="4">
    <source>
        <dbReference type="EMBL" id="AMD93159.1"/>
    </source>
</evidence>
<dbReference type="SMART" id="SM00448">
    <property type="entry name" value="REC"/>
    <property type="match status" value="1"/>
</dbReference>
<dbReference type="OrthoDB" id="9800029at2"/>
<proteinExistence type="predicted"/>
<dbReference type="PANTHER" id="PTHR44591:SF3">
    <property type="entry name" value="RESPONSE REGULATORY DOMAIN-CONTAINING PROTEIN"/>
    <property type="match status" value="1"/>
</dbReference>
<dbReference type="EMBL" id="CP014230">
    <property type="protein sequence ID" value="AMD93159.1"/>
    <property type="molecule type" value="Genomic_DNA"/>
</dbReference>
<evidence type="ECO:0000313" key="5">
    <source>
        <dbReference type="Proteomes" id="UP000063964"/>
    </source>
</evidence>
<dbReference type="InterPro" id="IPR001789">
    <property type="entry name" value="Sig_transdc_resp-reg_receiver"/>
</dbReference>
<dbReference type="GO" id="GO:0000160">
    <property type="term" value="P:phosphorelay signal transduction system"/>
    <property type="evidence" value="ECO:0007669"/>
    <property type="project" value="InterPro"/>
</dbReference>
<dbReference type="PROSITE" id="PS50110">
    <property type="entry name" value="RESPONSE_REGULATORY"/>
    <property type="match status" value="1"/>
</dbReference>
<feature type="domain" description="Response regulatory" evidence="3">
    <location>
        <begin position="15"/>
        <end position="129"/>
    </location>
</feature>
<dbReference type="STRING" id="888061.AXF15_08640"/>
<accession>A0A0X8JQP2</accession>
<dbReference type="PANTHER" id="PTHR44591">
    <property type="entry name" value="STRESS RESPONSE REGULATOR PROTEIN 1"/>
    <property type="match status" value="1"/>
</dbReference>
<protein>
    <submittedName>
        <fullName evidence="4">Response regulator</fullName>
    </submittedName>
</protein>
<dbReference type="CDD" id="cd00156">
    <property type="entry name" value="REC"/>
    <property type="match status" value="1"/>
</dbReference>
<name>A0A0X8JQP2_9BACT</name>
<dbReference type="Gene3D" id="3.40.50.2300">
    <property type="match status" value="1"/>
</dbReference>